<dbReference type="SMART" id="SM00312">
    <property type="entry name" value="PX"/>
    <property type="match status" value="1"/>
</dbReference>
<dbReference type="SUPFAM" id="SSF64268">
    <property type="entry name" value="PX domain"/>
    <property type="match status" value="1"/>
</dbReference>
<dbReference type="Pfam" id="PF09325">
    <property type="entry name" value="Vps5"/>
    <property type="match status" value="1"/>
</dbReference>
<dbReference type="VEuPathDB" id="FungiDB:GWK60_L14443"/>
<evidence type="ECO:0000256" key="4">
    <source>
        <dbReference type="ARBA" id="ARBA00010883"/>
    </source>
</evidence>
<evidence type="ECO:0000256" key="7">
    <source>
        <dbReference type="ARBA" id="ARBA00022553"/>
    </source>
</evidence>
<dbReference type="GO" id="GO:0015031">
    <property type="term" value="P:protein transport"/>
    <property type="evidence" value="ECO:0007669"/>
    <property type="project" value="UniProtKB-KW"/>
</dbReference>
<feature type="region of interest" description="Disordered" evidence="11">
    <location>
        <begin position="207"/>
        <end position="229"/>
    </location>
</feature>
<comment type="similarity">
    <text evidence="4">Belongs to the sorting nexin family.</text>
</comment>
<dbReference type="GO" id="GO:0005794">
    <property type="term" value="C:Golgi apparatus"/>
    <property type="evidence" value="ECO:0007669"/>
    <property type="project" value="UniProtKB-SubCell"/>
</dbReference>
<dbReference type="FunFam" id="1.20.1270.60:FF:000022">
    <property type="entry name" value="Sorting nexin 3 protein"/>
    <property type="match status" value="1"/>
</dbReference>
<dbReference type="Pfam" id="PF00787">
    <property type="entry name" value="PX"/>
    <property type="match status" value="1"/>
</dbReference>
<keyword evidence="7" id="KW-0597">Phosphoprotein</keyword>
<evidence type="ECO:0000256" key="10">
    <source>
        <dbReference type="ARBA" id="ARBA00023136"/>
    </source>
</evidence>
<evidence type="ECO:0000256" key="3">
    <source>
        <dbReference type="ARBA" id="ARBA00004555"/>
    </source>
</evidence>
<feature type="compositionally biased region" description="Acidic residues" evidence="11">
    <location>
        <begin position="22"/>
        <end position="48"/>
    </location>
</feature>
<comment type="caution">
    <text evidence="14">The sequence shown here is derived from an EMBL/GenBank/DDBJ whole genome shotgun (WGS) entry which is preliminary data.</text>
</comment>
<dbReference type="GO" id="GO:0045053">
    <property type="term" value="P:protein retention in Golgi apparatus"/>
    <property type="evidence" value="ECO:0007669"/>
    <property type="project" value="EnsemblFungi"/>
</dbReference>
<evidence type="ECO:0000313" key="14">
    <source>
        <dbReference type="EMBL" id="KTB12716.1"/>
    </source>
</evidence>
<dbReference type="GO" id="GO:0042147">
    <property type="term" value="P:retrograde transport, endosome to Golgi"/>
    <property type="evidence" value="ECO:0007669"/>
    <property type="project" value="EnsemblFungi"/>
</dbReference>
<feature type="region of interest" description="Disordered" evidence="11">
    <location>
        <begin position="1"/>
        <end position="101"/>
    </location>
</feature>
<dbReference type="CDD" id="cd07627">
    <property type="entry name" value="BAR_Vps5p"/>
    <property type="match status" value="1"/>
</dbReference>
<dbReference type="Gene3D" id="3.30.1520.10">
    <property type="entry name" value="Phox-like domain"/>
    <property type="match status" value="1"/>
</dbReference>
<keyword evidence="9" id="KW-0333">Golgi apparatus</keyword>
<evidence type="ECO:0000313" key="15">
    <source>
        <dbReference type="Proteomes" id="UP000054886"/>
    </source>
</evidence>
<dbReference type="GO" id="GO:0005829">
    <property type="term" value="C:cytosol"/>
    <property type="evidence" value="ECO:0007669"/>
    <property type="project" value="EnsemblFungi"/>
</dbReference>
<dbReference type="EMBL" id="LLZZ01000122">
    <property type="protein sequence ID" value="KTB02931.1"/>
    <property type="molecule type" value="Genomic_DNA"/>
</dbReference>
<dbReference type="Gene3D" id="1.20.1270.60">
    <property type="entry name" value="Arfaptin homology (AH) domain/BAR domain"/>
    <property type="match status" value="1"/>
</dbReference>
<dbReference type="GO" id="GO:0140312">
    <property type="term" value="F:cargo adaptor activity"/>
    <property type="evidence" value="ECO:0007669"/>
    <property type="project" value="EnsemblFungi"/>
</dbReference>
<evidence type="ECO:0000256" key="6">
    <source>
        <dbReference type="ARBA" id="ARBA00022490"/>
    </source>
</evidence>
<evidence type="ECO:0000313" key="13">
    <source>
        <dbReference type="EMBL" id="KTB02931.1"/>
    </source>
</evidence>
<dbReference type="AlphaFoldDB" id="A0A0W0EG78"/>
<comment type="subcellular location">
    <subcellularLocation>
        <location evidence="2">Cytoplasm</location>
    </subcellularLocation>
    <subcellularLocation>
        <location evidence="3">Golgi apparatus</location>
    </subcellularLocation>
    <subcellularLocation>
        <location evidence="1">Membrane</location>
        <topology evidence="1">Peripheral membrane protein</topology>
        <orientation evidence="1">Cytoplasmic side</orientation>
    </subcellularLocation>
</comment>
<accession>A0A0W0EG78</accession>
<keyword evidence="6" id="KW-0963">Cytoplasm</keyword>
<evidence type="ECO:0000256" key="11">
    <source>
        <dbReference type="SAM" id="MobiDB-lite"/>
    </source>
</evidence>
<reference evidence="14 15" key="1">
    <citation type="submission" date="2015-10" db="EMBL/GenBank/DDBJ databases">
        <title>Draft genomes sequences of Candida glabrata isolates 1A, 1B, 2A, 2B, 3A and 3B.</title>
        <authorList>
            <person name="Haavelsrud O.E."/>
            <person name="Gaustad P."/>
        </authorList>
    </citation>
    <scope>NUCLEOTIDE SEQUENCE [LARGE SCALE GENOMIC DNA]</scope>
    <source>
        <strain evidence="14">910700640</strain>
    </source>
</reference>
<dbReference type="EMBL" id="LLZZ01000017">
    <property type="protein sequence ID" value="KTB12716.1"/>
    <property type="molecule type" value="Genomic_DNA"/>
</dbReference>
<dbReference type="InterPro" id="IPR027267">
    <property type="entry name" value="AH/BAR_dom_sf"/>
</dbReference>
<name>A0A0W0EG78_CANGB</name>
<feature type="domain" description="PX" evidence="12">
    <location>
        <begin position="238"/>
        <end position="353"/>
    </location>
</feature>
<protein>
    <submittedName>
        <fullName evidence="14">Vacuolar protein sorting-associated protein 5</fullName>
    </submittedName>
</protein>
<dbReference type="PROSITE" id="PS50195">
    <property type="entry name" value="PX"/>
    <property type="match status" value="1"/>
</dbReference>
<keyword evidence="8" id="KW-0653">Protein transport</keyword>
<evidence type="ECO:0000256" key="1">
    <source>
        <dbReference type="ARBA" id="ARBA00004287"/>
    </source>
</evidence>
<dbReference type="GO" id="GO:0005768">
    <property type="term" value="C:endosome"/>
    <property type="evidence" value="ECO:0007669"/>
    <property type="project" value="EnsemblFungi"/>
</dbReference>
<dbReference type="GO" id="GO:0030905">
    <property type="term" value="C:retromer, tubulation complex"/>
    <property type="evidence" value="ECO:0007669"/>
    <property type="project" value="EnsemblFungi"/>
</dbReference>
<feature type="compositionally biased region" description="Polar residues" evidence="11">
    <location>
        <begin position="208"/>
        <end position="218"/>
    </location>
</feature>
<dbReference type="GO" id="GO:0032266">
    <property type="term" value="F:phosphatidylinositol-3-phosphate binding"/>
    <property type="evidence" value="ECO:0007669"/>
    <property type="project" value="EnsemblFungi"/>
</dbReference>
<dbReference type="VEuPathDB" id="FungiDB:GVI51_L10417"/>
<dbReference type="InterPro" id="IPR035803">
    <property type="entry name" value="BAR_Vps5"/>
</dbReference>
<gene>
    <name evidence="13" type="ORF">AO440_004744</name>
    <name evidence="14" type="ORF">AO440_005828</name>
</gene>
<dbReference type="InterPro" id="IPR015404">
    <property type="entry name" value="Vps5_C"/>
</dbReference>
<evidence type="ECO:0000256" key="2">
    <source>
        <dbReference type="ARBA" id="ARBA00004496"/>
    </source>
</evidence>
<organism evidence="14 15">
    <name type="scientific">Candida glabrata</name>
    <name type="common">Yeast</name>
    <name type="synonym">Torulopsis glabrata</name>
    <dbReference type="NCBI Taxonomy" id="5478"/>
    <lineage>
        <taxon>Eukaryota</taxon>
        <taxon>Fungi</taxon>
        <taxon>Dikarya</taxon>
        <taxon>Ascomycota</taxon>
        <taxon>Saccharomycotina</taxon>
        <taxon>Saccharomycetes</taxon>
        <taxon>Saccharomycetales</taxon>
        <taxon>Saccharomycetaceae</taxon>
        <taxon>Nakaseomyces</taxon>
    </lineage>
</organism>
<keyword evidence="10" id="KW-0472">Membrane</keyword>
<keyword evidence="5" id="KW-0813">Transport</keyword>
<dbReference type="InterPro" id="IPR001683">
    <property type="entry name" value="PX_dom"/>
</dbReference>
<dbReference type="PANTHER" id="PTHR10555">
    <property type="entry name" value="SORTING NEXIN"/>
    <property type="match status" value="1"/>
</dbReference>
<dbReference type="InterPro" id="IPR036871">
    <property type="entry name" value="PX_dom_sf"/>
</dbReference>
<dbReference type="VEuPathDB" id="FungiDB:CAGL0L10472g"/>
<evidence type="ECO:0000259" key="12">
    <source>
        <dbReference type="PROSITE" id="PS50195"/>
    </source>
</evidence>
<dbReference type="Proteomes" id="UP000054886">
    <property type="component" value="Unassembled WGS sequence"/>
</dbReference>
<feature type="compositionally biased region" description="Basic and acidic residues" evidence="11">
    <location>
        <begin position="219"/>
        <end position="229"/>
    </location>
</feature>
<evidence type="ECO:0000256" key="5">
    <source>
        <dbReference type="ARBA" id="ARBA00022448"/>
    </source>
</evidence>
<dbReference type="PANTHER" id="PTHR10555:SF170">
    <property type="entry name" value="FI18122P1"/>
    <property type="match status" value="1"/>
</dbReference>
<sequence>MDYEDDLSAPVWDDLNPLAEADTVEETALSEEEIEEQNGDSDGGEEVQVDSTSGGWGDNNDTKKELLNDLAPMEDPLSGLLNESPSKRGTTPGALFESQTAPLISINEDDLSSSSYTAAKGHGTPRKLFDSSRIRRNIKVPLNSDGNSAKSESSHSVIDPLGQAEKDREFVDEPLDDRVTNSQHANRSIFEQVESPLYHISPKKKAMDTNTDITPTESVHNKTEEASQKDIEDEPVIIHFQIEVTDPIKVGELTSSHIKYTVNAESELLSPNQNQVSRRYRDFRWLYRQLQNNHWGKVIPPPPEKQTVGTFQPEFVETRRLQLQTMLRRIANDSDLQRDEHFHMFLTSDNFAEDSKRVSYETGSNANNDNNDISEVYISEIQLLGPEEGAFVIKNGGLDSEYKKGFMNISFSSIPKYNEPDKFFVDELDRITDLENQLKKMLKAVESIEEQRRELSSYTYDLASLIESLGALDVTKGSTKLCYELAETQKRVKDSLERDALQEAITMGATLDEYVRSLASLRSIFYQRAKLGYYLVIVENDFQKKKQDVEKMCHNNKQPANKERFLAARDSVKNIERRAITVKKAWHDIGEKIKKEVSSFDRSKMEEFRNCMEITLESAIESQKESIELWETMYHENL</sequence>
<proteinExistence type="inferred from homology"/>
<dbReference type="VEuPathDB" id="FungiDB:B1J91_L10472g"/>
<evidence type="ECO:0000256" key="8">
    <source>
        <dbReference type="ARBA" id="ARBA00022927"/>
    </source>
</evidence>
<evidence type="ECO:0000256" key="9">
    <source>
        <dbReference type="ARBA" id="ARBA00023034"/>
    </source>
</evidence>